<accession>A0ABY8MG21</accession>
<feature type="transmembrane region" description="Helical" evidence="2">
    <location>
        <begin position="220"/>
        <end position="239"/>
    </location>
</feature>
<feature type="compositionally biased region" description="Basic and acidic residues" evidence="1">
    <location>
        <begin position="55"/>
        <end position="70"/>
    </location>
</feature>
<feature type="transmembrane region" description="Helical" evidence="2">
    <location>
        <begin position="279"/>
        <end position="303"/>
    </location>
</feature>
<proteinExistence type="predicted"/>
<keyword evidence="2" id="KW-0812">Transmembrane</keyword>
<sequence length="393" mass="42503">MKNCHCSSASFVEAGAKVTVTIFSVRTRILQFTGLCLMLLLGTCIGVGLEAQQDPFKRGSKRADRQKTENSAEQTNQDTSAHSETAGAVPEAGDSGPRPHSWREKLQRWFSMPSWFRKYQRNIQAQISSTAIKIKEGGWKKSWHLYALSLLLSIAFGFLHIAGPGHGKVFTISYFMSRKSSLKEGLWLSALINLVDSLSAGMVVFLTYGLLKLTFSQSQWVEAIVAIFSYSIIVFWGLWHLLSHFFKGHGCGHSHSHNHGPHNHKPPGSAGEGKPKRPAWYFALGIGLMPCPISTTLLVFGLLNQMLGVAIFLVFGVSLGGMVAMTMLSFAVIGGKKGIGSLLLSVLGLSPGTSVSGPGKSKLVGLLGESVEMLALILMIVMGGIFLLLSLPA</sequence>
<evidence type="ECO:0000313" key="3">
    <source>
        <dbReference type="EMBL" id="WGK68952.1"/>
    </source>
</evidence>
<keyword evidence="4" id="KW-1185">Reference proteome</keyword>
<name>A0ABY8MG21_9SPIO</name>
<dbReference type="PANTHER" id="PTHR40659">
    <property type="entry name" value="NICKEL/COBALT EFFLUX SYSTEM RCNA"/>
    <property type="match status" value="1"/>
</dbReference>
<gene>
    <name evidence="3" type="ORF">P0082_10765</name>
</gene>
<feature type="transmembrane region" description="Helical" evidence="2">
    <location>
        <begin position="371"/>
        <end position="391"/>
    </location>
</feature>
<dbReference type="PANTHER" id="PTHR40659:SF1">
    <property type="entry name" value="NICKEL_COBALT EFFLUX SYSTEM RCNA"/>
    <property type="match status" value="1"/>
</dbReference>
<keyword evidence="2" id="KW-0472">Membrane</keyword>
<evidence type="ECO:0000256" key="1">
    <source>
        <dbReference type="SAM" id="MobiDB-lite"/>
    </source>
</evidence>
<organism evidence="3 4">
    <name type="scientific">Candidatus Haliotispira prima</name>
    <dbReference type="NCBI Taxonomy" id="3034016"/>
    <lineage>
        <taxon>Bacteria</taxon>
        <taxon>Pseudomonadati</taxon>
        <taxon>Spirochaetota</taxon>
        <taxon>Spirochaetia</taxon>
        <taxon>Spirochaetales</taxon>
        <taxon>Spirochaetaceae</taxon>
        <taxon>Candidatus Haliotispira</taxon>
    </lineage>
</organism>
<reference evidence="3 4" key="1">
    <citation type="submission" date="2023-04" db="EMBL/GenBank/DDBJ databases">
        <title>Spirochaete genome identified in red abalone sample constitutes a novel genus.</title>
        <authorList>
            <person name="Sharma S.P."/>
            <person name="Purcell C.M."/>
            <person name="Hyde J.R."/>
            <person name="Severin A.J."/>
        </authorList>
    </citation>
    <scope>NUCLEOTIDE SEQUENCE [LARGE SCALE GENOMIC DNA]</scope>
    <source>
        <strain evidence="3 4">SP-2023</strain>
    </source>
</reference>
<dbReference type="Proteomes" id="UP001228690">
    <property type="component" value="Chromosome"/>
</dbReference>
<protein>
    <recommendedName>
        <fullName evidence="5">Nickel/cobalt efflux system</fullName>
    </recommendedName>
</protein>
<feature type="transmembrane region" description="Helical" evidence="2">
    <location>
        <begin position="143"/>
        <end position="165"/>
    </location>
</feature>
<keyword evidence="2" id="KW-1133">Transmembrane helix</keyword>
<feature type="transmembrane region" description="Helical" evidence="2">
    <location>
        <begin position="310"/>
        <end position="333"/>
    </location>
</feature>
<evidence type="ECO:0008006" key="5">
    <source>
        <dbReference type="Google" id="ProtNLM"/>
    </source>
</evidence>
<dbReference type="RefSeq" id="WP_326927139.1">
    <property type="nucleotide sequence ID" value="NZ_CP123443.1"/>
</dbReference>
<feature type="transmembrane region" description="Helical" evidence="2">
    <location>
        <begin position="185"/>
        <end position="208"/>
    </location>
</feature>
<feature type="compositionally biased region" description="Polar residues" evidence="1">
    <location>
        <begin position="71"/>
        <end position="83"/>
    </location>
</feature>
<feature type="region of interest" description="Disordered" evidence="1">
    <location>
        <begin position="55"/>
        <end position="100"/>
    </location>
</feature>
<dbReference type="InterPro" id="IPR051224">
    <property type="entry name" value="NiCoT_RcnA"/>
</dbReference>
<evidence type="ECO:0000256" key="2">
    <source>
        <dbReference type="SAM" id="Phobius"/>
    </source>
</evidence>
<feature type="transmembrane region" description="Helical" evidence="2">
    <location>
        <begin position="29"/>
        <end position="49"/>
    </location>
</feature>
<dbReference type="EMBL" id="CP123443">
    <property type="protein sequence ID" value="WGK68952.1"/>
    <property type="molecule type" value="Genomic_DNA"/>
</dbReference>
<evidence type="ECO:0000313" key="4">
    <source>
        <dbReference type="Proteomes" id="UP001228690"/>
    </source>
</evidence>